<organism evidence="1 2">
    <name type="scientific">Gigaspora margarita</name>
    <dbReference type="NCBI Taxonomy" id="4874"/>
    <lineage>
        <taxon>Eukaryota</taxon>
        <taxon>Fungi</taxon>
        <taxon>Fungi incertae sedis</taxon>
        <taxon>Mucoromycota</taxon>
        <taxon>Glomeromycotina</taxon>
        <taxon>Glomeromycetes</taxon>
        <taxon>Diversisporales</taxon>
        <taxon>Gigasporaceae</taxon>
        <taxon>Gigaspora</taxon>
    </lineage>
</organism>
<dbReference type="OrthoDB" id="2371840at2759"/>
<protein>
    <submittedName>
        <fullName evidence="1">Cell cycle checkpoint protein rad17: PROVISIONAL</fullName>
    </submittedName>
</protein>
<sequence length="389" mass="45210">MNAVAKKVLPNSKPSTNHNDQLYNDVLELLYSKHIGWKHGIQNSISILFINKLVSLLYYLDDKHKTLKLHSLNILLKVYFPIAEQIRVANEYEIISVKEFLFETKEKRFHYLSNFAIDSTIMLHHYQHRNYLETLNFIWKNSQNFELQDETKNAQAIMQTQSMLPKFFTWYIRRNIFAKYTCLIFADNKYKIPIELLAADYDFTKLSITLSVSLFAKIPDNPIQSFYTRQVYISLKDTTFQASSALKHAMECYNSIGQYYLSTNSLPEIVIIYTSGGPDHRCNFGSVQVLLIALFLTGDFDLVIVACIAPYHSCANPVEQLKLHNDYLEINNLASEEEIDKFFEIIAQIDSKLDKSITTMNQLQKRKLYQTLLKAIAMLELYVSDIINI</sequence>
<evidence type="ECO:0000313" key="2">
    <source>
        <dbReference type="Proteomes" id="UP000439903"/>
    </source>
</evidence>
<accession>A0A8H3X2K9</accession>
<name>A0A8H3X2K9_GIGMA</name>
<proteinExistence type="predicted"/>
<gene>
    <name evidence="1" type="ORF">F8M41_009716</name>
</gene>
<keyword evidence="2" id="KW-1185">Reference proteome</keyword>
<comment type="caution">
    <text evidence="1">The sequence shown here is derived from an EMBL/GenBank/DDBJ whole genome shotgun (WGS) entry which is preliminary data.</text>
</comment>
<reference evidence="1 2" key="1">
    <citation type="journal article" date="2019" name="Environ. Microbiol.">
        <title>At the nexus of three kingdoms: the genome of the mycorrhizal fungus Gigaspora margarita provides insights into plant, endobacterial and fungal interactions.</title>
        <authorList>
            <person name="Venice F."/>
            <person name="Ghignone S."/>
            <person name="Salvioli di Fossalunga A."/>
            <person name="Amselem J."/>
            <person name="Novero M."/>
            <person name="Xianan X."/>
            <person name="Sedzielewska Toro K."/>
            <person name="Morin E."/>
            <person name="Lipzen A."/>
            <person name="Grigoriev I.V."/>
            <person name="Henrissat B."/>
            <person name="Martin F.M."/>
            <person name="Bonfante P."/>
        </authorList>
    </citation>
    <scope>NUCLEOTIDE SEQUENCE [LARGE SCALE GENOMIC DNA]</scope>
    <source>
        <strain evidence="1 2">BEG34</strain>
    </source>
</reference>
<dbReference type="AlphaFoldDB" id="A0A8H3X2K9"/>
<dbReference type="Proteomes" id="UP000439903">
    <property type="component" value="Unassembled WGS sequence"/>
</dbReference>
<evidence type="ECO:0000313" key="1">
    <source>
        <dbReference type="EMBL" id="KAF0399384.1"/>
    </source>
</evidence>
<dbReference type="EMBL" id="WTPW01002063">
    <property type="protein sequence ID" value="KAF0399384.1"/>
    <property type="molecule type" value="Genomic_DNA"/>
</dbReference>